<gene>
    <name evidence="4" type="ORF">KAF25_001433</name>
</gene>
<keyword evidence="1" id="KW-0862">Zinc</keyword>
<organism evidence="4 5">
    <name type="scientific">Fusarium avenaceum</name>
    <dbReference type="NCBI Taxonomy" id="40199"/>
    <lineage>
        <taxon>Eukaryota</taxon>
        <taxon>Fungi</taxon>
        <taxon>Dikarya</taxon>
        <taxon>Ascomycota</taxon>
        <taxon>Pezizomycotina</taxon>
        <taxon>Sordariomycetes</taxon>
        <taxon>Hypocreomycetidae</taxon>
        <taxon>Hypocreales</taxon>
        <taxon>Nectriaceae</taxon>
        <taxon>Fusarium</taxon>
        <taxon>Fusarium tricinctum species complex</taxon>
    </lineage>
</organism>
<dbReference type="GO" id="GO:0008270">
    <property type="term" value="F:zinc ion binding"/>
    <property type="evidence" value="ECO:0007669"/>
    <property type="project" value="UniProtKB-KW"/>
</dbReference>
<dbReference type="PROSITE" id="PS50157">
    <property type="entry name" value="ZINC_FINGER_C2H2_2"/>
    <property type="match status" value="1"/>
</dbReference>
<reference evidence="4" key="1">
    <citation type="submission" date="2021-04" db="EMBL/GenBank/DDBJ databases">
        <title>Draft genome of Fusarium avenaceum strain F156N33, isolated from an atmospheric sample in Virginia.</title>
        <authorList>
            <person name="Yang S."/>
            <person name="Vinatzer B.A."/>
            <person name="Coleman J."/>
        </authorList>
    </citation>
    <scope>NUCLEOTIDE SEQUENCE</scope>
    <source>
        <strain evidence="4">F156N33</strain>
    </source>
</reference>
<dbReference type="EMBL" id="JAGPUO010000004">
    <property type="protein sequence ID" value="KAG5663497.1"/>
    <property type="molecule type" value="Genomic_DNA"/>
</dbReference>
<feature type="domain" description="C2H2-type" evidence="3">
    <location>
        <begin position="194"/>
        <end position="217"/>
    </location>
</feature>
<dbReference type="Proteomes" id="UP000782241">
    <property type="component" value="Unassembled WGS sequence"/>
</dbReference>
<dbReference type="PROSITE" id="PS00028">
    <property type="entry name" value="ZINC_FINGER_C2H2_1"/>
    <property type="match status" value="1"/>
</dbReference>
<accession>A0A9P7H5U5</accession>
<name>A0A9P7H5U5_9HYPO</name>
<keyword evidence="5" id="KW-1185">Reference proteome</keyword>
<dbReference type="AlphaFoldDB" id="A0A9P7H5U5"/>
<comment type="caution">
    <text evidence="4">The sequence shown here is derived from an EMBL/GenBank/DDBJ whole genome shotgun (WGS) entry which is preliminary data.</text>
</comment>
<proteinExistence type="predicted"/>
<feature type="region of interest" description="Disordered" evidence="2">
    <location>
        <begin position="173"/>
        <end position="194"/>
    </location>
</feature>
<sequence>MEDDSLTYDMPDSFWGCFGTVDEYPATPNSHALVDVGNAHHASSLEDLQGSAIMLNITRFLEECGESMLIFSGRGLTAKDLRSCVAFNQQGFATKNLITTSFIQPLRENGICKEPSISGILSIVDRFVDLGYLQTIGEVRDYMLFVGREVLDKTFPEFCQTVCGIIRTDTVSIPTPPSRPRGRGSRKPARKKRIPCNGCDKVFDRMFNMKRHAKRKH</sequence>
<feature type="compositionally biased region" description="Basic residues" evidence="2">
    <location>
        <begin position="180"/>
        <end position="194"/>
    </location>
</feature>
<protein>
    <recommendedName>
        <fullName evidence="3">C2H2-type domain-containing protein</fullName>
    </recommendedName>
</protein>
<evidence type="ECO:0000313" key="4">
    <source>
        <dbReference type="EMBL" id="KAG5663497.1"/>
    </source>
</evidence>
<keyword evidence="1" id="KW-0863">Zinc-finger</keyword>
<evidence type="ECO:0000259" key="3">
    <source>
        <dbReference type="PROSITE" id="PS50157"/>
    </source>
</evidence>
<dbReference type="InterPro" id="IPR013087">
    <property type="entry name" value="Znf_C2H2_type"/>
</dbReference>
<evidence type="ECO:0000256" key="1">
    <source>
        <dbReference type="PROSITE-ProRule" id="PRU00042"/>
    </source>
</evidence>
<evidence type="ECO:0000256" key="2">
    <source>
        <dbReference type="SAM" id="MobiDB-lite"/>
    </source>
</evidence>
<keyword evidence="1" id="KW-0479">Metal-binding</keyword>
<evidence type="ECO:0000313" key="5">
    <source>
        <dbReference type="Proteomes" id="UP000782241"/>
    </source>
</evidence>